<name>A0AAV4JDC2_9GAST</name>
<gene>
    <name evidence="4" type="ORF">ElyMa_001565700</name>
</gene>
<evidence type="ECO:0000256" key="3">
    <source>
        <dbReference type="SAM" id="Phobius"/>
    </source>
</evidence>
<proteinExistence type="predicted"/>
<feature type="transmembrane region" description="Helical" evidence="3">
    <location>
        <begin position="6"/>
        <end position="28"/>
    </location>
</feature>
<evidence type="ECO:0000256" key="1">
    <source>
        <dbReference type="SAM" id="Coils"/>
    </source>
</evidence>
<evidence type="ECO:0000313" key="4">
    <source>
        <dbReference type="EMBL" id="GFS20260.1"/>
    </source>
</evidence>
<evidence type="ECO:0000313" key="5">
    <source>
        <dbReference type="Proteomes" id="UP000762676"/>
    </source>
</evidence>
<feature type="coiled-coil region" evidence="1">
    <location>
        <begin position="195"/>
        <end position="222"/>
    </location>
</feature>
<keyword evidence="3" id="KW-0472">Membrane</keyword>
<reference evidence="4 5" key="1">
    <citation type="journal article" date="2021" name="Elife">
        <title>Chloroplast acquisition without the gene transfer in kleptoplastic sea slugs, Plakobranchus ocellatus.</title>
        <authorList>
            <person name="Maeda T."/>
            <person name="Takahashi S."/>
            <person name="Yoshida T."/>
            <person name="Shimamura S."/>
            <person name="Takaki Y."/>
            <person name="Nagai Y."/>
            <person name="Toyoda A."/>
            <person name="Suzuki Y."/>
            <person name="Arimoto A."/>
            <person name="Ishii H."/>
            <person name="Satoh N."/>
            <person name="Nishiyama T."/>
            <person name="Hasebe M."/>
            <person name="Maruyama T."/>
            <person name="Minagawa J."/>
            <person name="Obokata J."/>
            <person name="Shigenobu S."/>
        </authorList>
    </citation>
    <scope>NUCLEOTIDE SEQUENCE [LARGE SCALE GENOMIC DNA]</scope>
</reference>
<feature type="compositionally biased region" description="Polar residues" evidence="2">
    <location>
        <begin position="147"/>
        <end position="168"/>
    </location>
</feature>
<sequence>MQINTIPTIIISTIIIIIIIINIIIIIINTDSNIFIIQSSSSALAYTKFLDAYSLDRFTIAFPAKFCDLISEVMKNEEEVASLSRQVKNLTVELREARDDCRRTELELLQELDMLQDKNSVMSNLLDIINERAEAAEEELERRLGSNPGTSASPARAGSNVSQVSALSDTSTGSDEVFVFQYAGGKEGALTRDWEAKLKGRIESLERLLAEERQKVTTAEKKLFLAGIGTITPSVSDDVKLRMREKEILQDELITSQHHLQIATDQIKGLRERLGILEDEHARLKEDYGKLYEEV</sequence>
<keyword evidence="1" id="KW-0175">Coiled coil</keyword>
<accession>A0AAV4JDC2</accession>
<evidence type="ECO:0000256" key="2">
    <source>
        <dbReference type="SAM" id="MobiDB-lite"/>
    </source>
</evidence>
<dbReference type="Proteomes" id="UP000762676">
    <property type="component" value="Unassembled WGS sequence"/>
</dbReference>
<keyword evidence="3" id="KW-0812">Transmembrane</keyword>
<organism evidence="4 5">
    <name type="scientific">Elysia marginata</name>
    <dbReference type="NCBI Taxonomy" id="1093978"/>
    <lineage>
        <taxon>Eukaryota</taxon>
        <taxon>Metazoa</taxon>
        <taxon>Spiralia</taxon>
        <taxon>Lophotrochozoa</taxon>
        <taxon>Mollusca</taxon>
        <taxon>Gastropoda</taxon>
        <taxon>Heterobranchia</taxon>
        <taxon>Euthyneura</taxon>
        <taxon>Panpulmonata</taxon>
        <taxon>Sacoglossa</taxon>
        <taxon>Placobranchoidea</taxon>
        <taxon>Plakobranchidae</taxon>
        <taxon>Elysia</taxon>
    </lineage>
</organism>
<keyword evidence="5" id="KW-1185">Reference proteome</keyword>
<keyword evidence="3" id="KW-1133">Transmembrane helix</keyword>
<comment type="caution">
    <text evidence="4">The sequence shown here is derived from an EMBL/GenBank/DDBJ whole genome shotgun (WGS) entry which is preliminary data.</text>
</comment>
<dbReference type="AlphaFoldDB" id="A0AAV4JDC2"/>
<protein>
    <submittedName>
        <fullName evidence="4">Sporulation-specific protein 15-like isoform X2</fullName>
    </submittedName>
</protein>
<feature type="region of interest" description="Disordered" evidence="2">
    <location>
        <begin position="139"/>
        <end position="168"/>
    </location>
</feature>
<feature type="coiled-coil region" evidence="1">
    <location>
        <begin position="260"/>
        <end position="294"/>
    </location>
</feature>
<dbReference type="EMBL" id="BMAT01003100">
    <property type="protein sequence ID" value="GFS20260.1"/>
    <property type="molecule type" value="Genomic_DNA"/>
</dbReference>
<feature type="coiled-coil region" evidence="1">
    <location>
        <begin position="73"/>
        <end position="139"/>
    </location>
</feature>